<protein>
    <submittedName>
        <fullName evidence="1">Uncharacterized protein</fullName>
    </submittedName>
</protein>
<sequence>MVSQQRSSQGSLCLDIDKLNMGAKRAKKNGIQKERGEKFKNALGVISEEKTQKEAELILECAKNLGLEMPIGVQKTGEVLVDKLSKGLLGIRGKSVGRFIRDTIRERSINIICLQETLCDSWNDKIMSSIWDMDSHGWFIQNSRGHSGGLMVSWDKELFKGVGFAHDEG</sequence>
<dbReference type="Proteomes" id="UP001237642">
    <property type="component" value="Unassembled WGS sequence"/>
</dbReference>
<organism evidence="1 2">
    <name type="scientific">Heracleum sosnowskyi</name>
    <dbReference type="NCBI Taxonomy" id="360622"/>
    <lineage>
        <taxon>Eukaryota</taxon>
        <taxon>Viridiplantae</taxon>
        <taxon>Streptophyta</taxon>
        <taxon>Embryophyta</taxon>
        <taxon>Tracheophyta</taxon>
        <taxon>Spermatophyta</taxon>
        <taxon>Magnoliopsida</taxon>
        <taxon>eudicotyledons</taxon>
        <taxon>Gunneridae</taxon>
        <taxon>Pentapetalae</taxon>
        <taxon>asterids</taxon>
        <taxon>campanulids</taxon>
        <taxon>Apiales</taxon>
        <taxon>Apiaceae</taxon>
        <taxon>Apioideae</taxon>
        <taxon>apioid superclade</taxon>
        <taxon>Tordylieae</taxon>
        <taxon>Tordyliinae</taxon>
        <taxon>Heracleum</taxon>
    </lineage>
</organism>
<dbReference type="InterPro" id="IPR036691">
    <property type="entry name" value="Endo/exonu/phosph_ase_sf"/>
</dbReference>
<gene>
    <name evidence="1" type="ORF">POM88_044827</name>
</gene>
<proteinExistence type="predicted"/>
<comment type="caution">
    <text evidence="1">The sequence shown here is derived from an EMBL/GenBank/DDBJ whole genome shotgun (WGS) entry which is preliminary data.</text>
</comment>
<evidence type="ECO:0000313" key="2">
    <source>
        <dbReference type="Proteomes" id="UP001237642"/>
    </source>
</evidence>
<evidence type="ECO:0000313" key="1">
    <source>
        <dbReference type="EMBL" id="KAK1360353.1"/>
    </source>
</evidence>
<dbReference type="AlphaFoldDB" id="A0AAD8H594"/>
<keyword evidence="2" id="KW-1185">Reference proteome</keyword>
<dbReference type="SUPFAM" id="SSF56219">
    <property type="entry name" value="DNase I-like"/>
    <property type="match status" value="1"/>
</dbReference>
<name>A0AAD8H594_9APIA</name>
<reference evidence="1" key="2">
    <citation type="submission" date="2023-05" db="EMBL/GenBank/DDBJ databases">
        <authorList>
            <person name="Schelkunov M.I."/>
        </authorList>
    </citation>
    <scope>NUCLEOTIDE SEQUENCE</scope>
    <source>
        <strain evidence="1">Hsosn_3</strain>
        <tissue evidence="1">Leaf</tissue>
    </source>
</reference>
<accession>A0AAD8H594</accession>
<reference evidence="1" key="1">
    <citation type="submission" date="2023-02" db="EMBL/GenBank/DDBJ databases">
        <title>Genome of toxic invasive species Heracleum sosnowskyi carries increased number of genes despite the absence of recent whole-genome duplications.</title>
        <authorList>
            <person name="Schelkunov M."/>
            <person name="Shtratnikova V."/>
            <person name="Makarenko M."/>
            <person name="Klepikova A."/>
            <person name="Omelchenko D."/>
            <person name="Novikova G."/>
            <person name="Obukhova E."/>
            <person name="Bogdanov V."/>
            <person name="Penin A."/>
            <person name="Logacheva M."/>
        </authorList>
    </citation>
    <scope>NUCLEOTIDE SEQUENCE</scope>
    <source>
        <strain evidence="1">Hsosn_3</strain>
        <tissue evidence="1">Leaf</tissue>
    </source>
</reference>
<dbReference type="EMBL" id="JAUIZM010000010">
    <property type="protein sequence ID" value="KAK1360353.1"/>
    <property type="molecule type" value="Genomic_DNA"/>
</dbReference>